<evidence type="ECO:0000313" key="3">
    <source>
        <dbReference type="EMBL" id="EJK68559.1"/>
    </source>
</evidence>
<dbReference type="Pfam" id="PF00753">
    <property type="entry name" value="Lactamase_B"/>
    <property type="match status" value="1"/>
</dbReference>
<gene>
    <name evidence="3" type="ORF">THAOC_10248</name>
</gene>
<reference evidence="3 4" key="1">
    <citation type="journal article" date="2012" name="Genome Biol.">
        <title>Genome and low-iron response of an oceanic diatom adapted to chronic iron limitation.</title>
        <authorList>
            <person name="Lommer M."/>
            <person name="Specht M."/>
            <person name="Roy A.S."/>
            <person name="Kraemer L."/>
            <person name="Andreson R."/>
            <person name="Gutowska M.A."/>
            <person name="Wolf J."/>
            <person name="Bergner S.V."/>
            <person name="Schilhabel M.B."/>
            <person name="Klostermeier U.C."/>
            <person name="Beiko R.G."/>
            <person name="Rosenstiel P."/>
            <person name="Hippler M."/>
            <person name="Laroche J."/>
        </authorList>
    </citation>
    <scope>NUCLEOTIDE SEQUENCE [LARGE SCALE GENOMIC DNA]</scope>
    <source>
        <strain evidence="3 4">CCMP1005</strain>
    </source>
</reference>
<dbReference type="OrthoDB" id="421226at2759"/>
<name>K0SUD6_THAOC</name>
<proteinExistence type="predicted"/>
<feature type="compositionally biased region" description="Polar residues" evidence="1">
    <location>
        <begin position="803"/>
        <end position="813"/>
    </location>
</feature>
<dbReference type="SUPFAM" id="SSF51206">
    <property type="entry name" value="cAMP-binding domain-like"/>
    <property type="match status" value="2"/>
</dbReference>
<feature type="region of interest" description="Disordered" evidence="1">
    <location>
        <begin position="1"/>
        <end position="61"/>
    </location>
</feature>
<dbReference type="InterPro" id="IPR018490">
    <property type="entry name" value="cNMP-bd_dom_sf"/>
</dbReference>
<dbReference type="AlphaFoldDB" id="K0SUD6"/>
<evidence type="ECO:0000313" key="4">
    <source>
        <dbReference type="Proteomes" id="UP000266841"/>
    </source>
</evidence>
<feature type="region of interest" description="Disordered" evidence="1">
    <location>
        <begin position="849"/>
        <end position="959"/>
    </location>
</feature>
<accession>K0SUD6</accession>
<dbReference type="eggNOG" id="ENOG502R2P1">
    <property type="taxonomic scope" value="Eukaryota"/>
</dbReference>
<dbReference type="OMA" id="NADEMNR"/>
<feature type="compositionally biased region" description="Pro residues" evidence="1">
    <location>
        <begin position="15"/>
        <end position="25"/>
    </location>
</feature>
<feature type="non-terminal residue" evidence="3">
    <location>
        <position position="1"/>
    </location>
</feature>
<dbReference type="InterPro" id="IPR001279">
    <property type="entry name" value="Metallo-B-lactamas"/>
</dbReference>
<protein>
    <recommendedName>
        <fullName evidence="2">Metallo-beta-lactamase domain-containing protein</fullName>
    </recommendedName>
</protein>
<dbReference type="GO" id="GO:0042781">
    <property type="term" value="F:3'-tRNA processing endoribonuclease activity"/>
    <property type="evidence" value="ECO:0007669"/>
    <property type="project" value="TreeGrafter"/>
</dbReference>
<keyword evidence="4" id="KW-1185">Reference proteome</keyword>
<dbReference type="PANTHER" id="PTHR46018:SF2">
    <property type="entry name" value="ZINC PHOSPHODIESTERASE ELAC PROTEIN 1"/>
    <property type="match status" value="1"/>
</dbReference>
<feature type="compositionally biased region" description="Basic and acidic residues" evidence="1">
    <location>
        <begin position="889"/>
        <end position="901"/>
    </location>
</feature>
<dbReference type="Gene3D" id="3.60.15.10">
    <property type="entry name" value="Ribonuclease Z/Hydroxyacylglutathione hydrolase-like"/>
    <property type="match status" value="1"/>
</dbReference>
<dbReference type="Proteomes" id="UP000266841">
    <property type="component" value="Unassembled WGS sequence"/>
</dbReference>
<feature type="compositionally biased region" description="Basic and acidic residues" evidence="1">
    <location>
        <begin position="944"/>
        <end position="954"/>
    </location>
</feature>
<organism evidence="3 4">
    <name type="scientific">Thalassiosira oceanica</name>
    <name type="common">Marine diatom</name>
    <dbReference type="NCBI Taxonomy" id="159749"/>
    <lineage>
        <taxon>Eukaryota</taxon>
        <taxon>Sar</taxon>
        <taxon>Stramenopiles</taxon>
        <taxon>Ochrophyta</taxon>
        <taxon>Bacillariophyta</taxon>
        <taxon>Coscinodiscophyceae</taxon>
        <taxon>Thalassiosirophycidae</taxon>
        <taxon>Thalassiosirales</taxon>
        <taxon>Thalassiosiraceae</taxon>
        <taxon>Thalassiosira</taxon>
    </lineage>
</organism>
<comment type="caution">
    <text evidence="3">The sequence shown here is derived from an EMBL/GenBank/DDBJ whole genome shotgun (WGS) entry which is preliminary data.</text>
</comment>
<dbReference type="InterPro" id="IPR036866">
    <property type="entry name" value="RibonucZ/Hydroxyglut_hydro"/>
</dbReference>
<sequence>ESAPDSNFRDNLGAPPLPQPSADRPPPGDEGDGPSDGAYDRDSVASNGPLGGGAPVTENGMRKKAPRALTYSQIRWIGDVAKVYPSGATEEQIAQNQTKRVEIFKMPSGTDYVLHDIDENNCITGKARFSGHVRVSEGISVIGLDDDHDDATSAAEDSSHGGSVPLLPPTFCPPSFGVTVLGNSHGFDKSGSTSGYVLWINGRGVMIDPPPYSSATLEREGIRPRTIVGIILTHCHADHDAGAFQKVLTGSPVVVITTPTIYKSFIRKYAALSSLSPALLRHSHRYKPAIIGEPLRFQGATFNFTYTLHAIPCVGFRVDWRGRSMVFTGDHFNNPPALEKLMEKVSGAVPIANSRLSLSFSLIHKKRTSMNACASVPTQGIMSKARLADLNHLPLQQADLLLHEAGAPPIHTPLSVLEKLPEEVKRRMYVVHTSALPEGCELRVAPTGTAGTIRLDQIKRGSGMSIGSGGQRPSIFESGSGSLPSLLALSGGVRHSLLDEVDEYAESELLNPTPNAYAHLLGKDETVLPLRPSEPPPVSLRPTSSSDAWFILNLLSAVPFLSSLSYTSTMEVLEAARVVAYGCDNVVLAANRRSKYLVVVWEGTCVERSRVPVPHNDSMRSVYSEDGPKRAVWYAGDWTGPRTLQPEKRLSGDSSTSDTHDVVAMSREGVKVIKVDFTNLHAILRNGSSLYRKYHMSLSQQHTCNIPNTISPGTAAVFKNAVKNLNVIELLESNTGLRKLTAVQKRHLECLVEGPMVYIPGQRLWRAGSTVEKAFIVVAGTVSFVPKRRHGGSAGKLLNQQTRVRQTRETNASHAIEGDGNQSIGETMRHDAVKAVRELQASVNSDMTIGNHSEEVEDVDYDGESKSLSGANSMTETEEYARLSKGLRKWAERHESQSEREKRRRGSESTDASPEVSLHDLCDSITMNADEMNRIPGTPTARLESADRTDDNSNNRRTKDRFANKVLGRLYNRRAFASGLVFSKGHFLGDIEKMVEGLLSSAHTDASRMDGEEDDLRQFSFGEADDALSLDTMTIHELEGGQHTAHSSTLAAGKDGCVVLVLPKASLILFLDSYPGLLLSLLGTQVVV</sequence>
<dbReference type="EMBL" id="AGNL01011162">
    <property type="protein sequence ID" value="EJK68559.1"/>
    <property type="molecule type" value="Genomic_DNA"/>
</dbReference>
<feature type="compositionally biased region" description="Polar residues" evidence="1">
    <location>
        <begin position="866"/>
        <end position="875"/>
    </location>
</feature>
<feature type="domain" description="Metallo-beta-lactamase" evidence="2">
    <location>
        <begin position="192"/>
        <end position="364"/>
    </location>
</feature>
<dbReference type="SUPFAM" id="SSF56281">
    <property type="entry name" value="Metallo-hydrolase/oxidoreductase"/>
    <property type="match status" value="1"/>
</dbReference>
<dbReference type="SMART" id="SM00849">
    <property type="entry name" value="Lactamase_B"/>
    <property type="match status" value="1"/>
</dbReference>
<dbReference type="PANTHER" id="PTHR46018">
    <property type="entry name" value="ZINC PHOSPHODIESTERASE ELAC PROTEIN 1"/>
    <property type="match status" value="1"/>
</dbReference>
<evidence type="ECO:0000256" key="1">
    <source>
        <dbReference type="SAM" id="MobiDB-lite"/>
    </source>
</evidence>
<dbReference type="GO" id="GO:0005634">
    <property type="term" value="C:nucleus"/>
    <property type="evidence" value="ECO:0007669"/>
    <property type="project" value="TreeGrafter"/>
</dbReference>
<evidence type="ECO:0000259" key="2">
    <source>
        <dbReference type="SMART" id="SM00849"/>
    </source>
</evidence>
<feature type="region of interest" description="Disordered" evidence="1">
    <location>
        <begin position="803"/>
        <end position="825"/>
    </location>
</feature>